<dbReference type="PANTHER" id="PTHR45781:SF1">
    <property type="entry name" value="HMG BOX DOMAIN-CONTAINING PROTEIN"/>
    <property type="match status" value="1"/>
</dbReference>
<sequence>MRNAMLNAVYRFHIAETKIEAEIEARVRTKIVIETGKDGHEAEIDEDLDPAINVQLDFEILVIMLILELSRLSSAHHQQQQQYEQQRSYAQMSHNNGGYTIQQLGNSMDVNQQHMQSVAQQYELANRGSLEGWTQKTSPPQAALAASPSGESDDSDDSSAQNQVTAYRATLVSKGNEHEQQPQQQQSFNRPGPGYAQFLQYGPPSHSPPGMSHVQRQQMMAHQKAMNRHIMTGQTMNNQMVNTGQPMGNPGDQGSPMSNPGQPMHGGPQHIGMMQQHMGGQQVGQGMVPSPGQQGQMLGHNSPVKVPNRSPNSSKMQEQQQNQQQHNQAMEAMQQQSHQQQQYMQHQQAIANHQQMSMQQSTVSSNSTGQNGHQHAHPHGPDGHPTRCIRAGCVNPAVFSPEWDDEYCSNECVVSHCRDVFNAWVASNQAQGGNKTEILIQFIDKEFTLQLVSIFQNWVINNWVQFIDNEFTIQFVSVFLNWVQFTDKEFTIQLVSIFHYWVISKWVQFIDKELTLQLVSIFQNWVINNWVQFIDNEFTIQFVSIFLNWVQFTDKEFTIQLVSIFHYWVISKWVQFIDKEFTIQLVSIFHKWVINNWVQFIDRVYYSVGSSRFMTLSLQSKCMIFMSNFNKSSCSVVYE</sequence>
<keyword evidence="3" id="KW-0539">Nucleus</keyword>
<dbReference type="GO" id="GO:0005634">
    <property type="term" value="C:nucleus"/>
    <property type="evidence" value="ECO:0007669"/>
    <property type="project" value="UniProtKB-SubCell"/>
</dbReference>
<dbReference type="GO" id="GO:0006357">
    <property type="term" value="P:regulation of transcription by RNA polymerase II"/>
    <property type="evidence" value="ECO:0007669"/>
    <property type="project" value="TreeGrafter"/>
</dbReference>
<evidence type="ECO:0000313" key="6">
    <source>
        <dbReference type="Proteomes" id="UP001187531"/>
    </source>
</evidence>
<feature type="compositionally biased region" description="Low complexity" evidence="4">
    <location>
        <begin position="138"/>
        <end position="149"/>
    </location>
</feature>
<evidence type="ECO:0000313" key="5">
    <source>
        <dbReference type="EMBL" id="KAK2710482.1"/>
    </source>
</evidence>
<feature type="compositionally biased region" description="Low complexity" evidence="4">
    <location>
        <begin position="202"/>
        <end position="212"/>
    </location>
</feature>
<proteinExistence type="predicted"/>
<gene>
    <name evidence="5" type="ORF">QYM36_011869</name>
</gene>
<dbReference type="GO" id="GO:0031490">
    <property type="term" value="F:chromatin DNA binding"/>
    <property type="evidence" value="ECO:0007669"/>
    <property type="project" value="TreeGrafter"/>
</dbReference>
<keyword evidence="2" id="KW-0238">DNA-binding</keyword>
<feature type="compositionally biased region" description="Low complexity" evidence="4">
    <location>
        <begin position="281"/>
        <end position="297"/>
    </location>
</feature>
<comment type="subcellular location">
    <subcellularLocation>
        <location evidence="1">Nucleus</location>
    </subcellularLocation>
</comment>
<dbReference type="InterPro" id="IPR051365">
    <property type="entry name" value="TOX_HMG-box_domain"/>
</dbReference>
<feature type="region of interest" description="Disordered" evidence="4">
    <location>
        <begin position="131"/>
        <end position="161"/>
    </location>
</feature>
<evidence type="ECO:0000256" key="2">
    <source>
        <dbReference type="ARBA" id="ARBA00023125"/>
    </source>
</evidence>
<feature type="region of interest" description="Disordered" evidence="4">
    <location>
        <begin position="281"/>
        <end position="383"/>
    </location>
</feature>
<name>A0AA88HTB0_ARTSF</name>
<protein>
    <submittedName>
        <fullName evidence="5">Uncharacterized protein</fullName>
    </submittedName>
</protein>
<feature type="compositionally biased region" description="Low complexity" evidence="4">
    <location>
        <begin position="317"/>
        <end position="368"/>
    </location>
</feature>
<keyword evidence="6" id="KW-1185">Reference proteome</keyword>
<dbReference type="Proteomes" id="UP001187531">
    <property type="component" value="Unassembled WGS sequence"/>
</dbReference>
<comment type="caution">
    <text evidence="5">The sequence shown here is derived from an EMBL/GenBank/DDBJ whole genome shotgun (WGS) entry which is preliminary data.</text>
</comment>
<feature type="region of interest" description="Disordered" evidence="4">
    <location>
        <begin position="173"/>
        <end position="212"/>
    </location>
</feature>
<organism evidence="5 6">
    <name type="scientific">Artemia franciscana</name>
    <name type="common">Brine shrimp</name>
    <name type="synonym">Artemia sanfranciscana</name>
    <dbReference type="NCBI Taxonomy" id="6661"/>
    <lineage>
        <taxon>Eukaryota</taxon>
        <taxon>Metazoa</taxon>
        <taxon>Ecdysozoa</taxon>
        <taxon>Arthropoda</taxon>
        <taxon>Crustacea</taxon>
        <taxon>Branchiopoda</taxon>
        <taxon>Anostraca</taxon>
        <taxon>Artemiidae</taxon>
        <taxon>Artemia</taxon>
    </lineage>
</organism>
<evidence type="ECO:0000256" key="3">
    <source>
        <dbReference type="ARBA" id="ARBA00023242"/>
    </source>
</evidence>
<dbReference type="EMBL" id="JAVRJZ010000016">
    <property type="protein sequence ID" value="KAK2710482.1"/>
    <property type="molecule type" value="Genomic_DNA"/>
</dbReference>
<reference evidence="5" key="1">
    <citation type="submission" date="2023-07" db="EMBL/GenBank/DDBJ databases">
        <title>Chromosome-level genome assembly of Artemia franciscana.</title>
        <authorList>
            <person name="Jo E."/>
        </authorList>
    </citation>
    <scope>NUCLEOTIDE SEQUENCE</scope>
    <source>
        <tissue evidence="5">Whole body</tissue>
    </source>
</reference>
<accession>A0AA88HTB0</accession>
<dbReference type="AlphaFoldDB" id="A0AA88HTB0"/>
<evidence type="ECO:0000256" key="1">
    <source>
        <dbReference type="ARBA" id="ARBA00004123"/>
    </source>
</evidence>
<dbReference type="PANTHER" id="PTHR45781">
    <property type="entry name" value="AGAP000281-PA"/>
    <property type="match status" value="1"/>
</dbReference>
<evidence type="ECO:0000256" key="4">
    <source>
        <dbReference type="SAM" id="MobiDB-lite"/>
    </source>
</evidence>